<evidence type="ECO:0000313" key="2">
    <source>
        <dbReference type="EMBL" id="KAK4604798.1"/>
    </source>
</evidence>
<dbReference type="EMBL" id="JAXUIC010000002">
    <property type="protein sequence ID" value="KAK4604798.1"/>
    <property type="molecule type" value="Genomic_DNA"/>
</dbReference>
<comment type="caution">
    <text evidence="2">The sequence shown here is derived from an EMBL/GenBank/DDBJ whole genome shotgun (WGS) entry which is preliminary data.</text>
</comment>
<evidence type="ECO:0000313" key="3">
    <source>
        <dbReference type="Proteomes" id="UP001324115"/>
    </source>
</evidence>
<feature type="transmembrane region" description="Helical" evidence="1">
    <location>
        <begin position="89"/>
        <end position="112"/>
    </location>
</feature>
<reference evidence="2 3" key="1">
    <citation type="journal article" date="2023" name="G3 (Bethesda)">
        <title>A haplotype-resolved chromosome-scale genome for Quercus rubra L. provides insights into the genetics of adaptive traits for red oak species.</title>
        <authorList>
            <person name="Kapoor B."/>
            <person name="Jenkins J."/>
            <person name="Schmutz J."/>
            <person name="Zhebentyayeva T."/>
            <person name="Kuelheim C."/>
            <person name="Coggeshall M."/>
            <person name="Heim C."/>
            <person name="Lasky J.R."/>
            <person name="Leites L."/>
            <person name="Islam-Faridi N."/>
            <person name="Romero-Severson J."/>
            <person name="DeLeo V.L."/>
            <person name="Lucas S.M."/>
            <person name="Lazic D."/>
            <person name="Gailing O."/>
            <person name="Carlson J."/>
            <person name="Staton M."/>
        </authorList>
    </citation>
    <scope>NUCLEOTIDE SEQUENCE [LARGE SCALE GENOMIC DNA]</scope>
    <source>
        <strain evidence="2">Pseudo-F2</strain>
    </source>
</reference>
<evidence type="ECO:0000256" key="1">
    <source>
        <dbReference type="SAM" id="Phobius"/>
    </source>
</evidence>
<keyword evidence="1" id="KW-1133">Transmembrane helix</keyword>
<keyword evidence="1" id="KW-0472">Membrane</keyword>
<evidence type="ECO:0008006" key="4">
    <source>
        <dbReference type="Google" id="ProtNLM"/>
    </source>
</evidence>
<dbReference type="Proteomes" id="UP001324115">
    <property type="component" value="Unassembled WGS sequence"/>
</dbReference>
<keyword evidence="3" id="KW-1185">Reference proteome</keyword>
<sequence length="149" mass="17211">MSSNVLQPNPPHILTLFHKKKKKKKTMLPTIPFCNPPKNPHLHHCLSKEHYFSPSYVGFFGFLCLGQSFHRENRESKNLLTSSLISISFSFLFVFLVSFSLIFLPLLLSFFLSFKVSFFITYLSLSPSFFFLLPIFSLCFSPPLCFLSL</sequence>
<feature type="transmembrane region" description="Helical" evidence="1">
    <location>
        <begin position="118"/>
        <end position="140"/>
    </location>
</feature>
<organism evidence="2 3">
    <name type="scientific">Quercus rubra</name>
    <name type="common">Northern red oak</name>
    <name type="synonym">Quercus borealis</name>
    <dbReference type="NCBI Taxonomy" id="3512"/>
    <lineage>
        <taxon>Eukaryota</taxon>
        <taxon>Viridiplantae</taxon>
        <taxon>Streptophyta</taxon>
        <taxon>Embryophyta</taxon>
        <taxon>Tracheophyta</taxon>
        <taxon>Spermatophyta</taxon>
        <taxon>Magnoliopsida</taxon>
        <taxon>eudicotyledons</taxon>
        <taxon>Gunneridae</taxon>
        <taxon>Pentapetalae</taxon>
        <taxon>rosids</taxon>
        <taxon>fabids</taxon>
        <taxon>Fagales</taxon>
        <taxon>Fagaceae</taxon>
        <taxon>Quercus</taxon>
    </lineage>
</organism>
<keyword evidence="1" id="KW-0812">Transmembrane</keyword>
<accession>A0AAN7G294</accession>
<protein>
    <recommendedName>
        <fullName evidence="4">Transmembrane protein</fullName>
    </recommendedName>
</protein>
<proteinExistence type="predicted"/>
<name>A0AAN7G294_QUERU</name>
<dbReference type="AlphaFoldDB" id="A0AAN7G294"/>
<gene>
    <name evidence="2" type="ORF">RGQ29_013027</name>
</gene>